<comment type="cofactor">
    <cofactor evidence="1">
        <name>Fe cation</name>
        <dbReference type="ChEBI" id="CHEBI:24875"/>
    </cofactor>
</comment>
<dbReference type="GO" id="GO:0005506">
    <property type="term" value="F:iron ion binding"/>
    <property type="evidence" value="ECO:0007669"/>
    <property type="project" value="InterPro"/>
</dbReference>
<dbReference type="UniPathway" id="UPA00529">
    <property type="reaction ID" value="UER00430"/>
</dbReference>
<proteinExistence type="inferred from homology"/>
<feature type="region of interest" description="Disordered" evidence="13">
    <location>
        <begin position="1"/>
        <end position="22"/>
    </location>
</feature>
<comment type="similarity">
    <text evidence="4">Belongs to the choline monooxygenase family.</text>
</comment>
<dbReference type="GO" id="GO:0019285">
    <property type="term" value="P:glycine betaine biosynthetic process from choline"/>
    <property type="evidence" value="ECO:0007669"/>
    <property type="project" value="UniProtKB-UniPathway"/>
</dbReference>
<gene>
    <name evidence="15" type="ORF">PENARI_c009G10539</name>
</gene>
<dbReference type="InterPro" id="IPR015879">
    <property type="entry name" value="Ring_hydroxy_dOase_asu_C_dom"/>
</dbReference>
<dbReference type="AlphaFoldDB" id="A0A1F5LIN0"/>
<dbReference type="CDD" id="cd03469">
    <property type="entry name" value="Rieske_RO_Alpha_N"/>
    <property type="match status" value="1"/>
</dbReference>
<evidence type="ECO:0000256" key="5">
    <source>
        <dbReference type="ARBA" id="ARBA00012763"/>
    </source>
</evidence>
<evidence type="ECO:0000259" key="14">
    <source>
        <dbReference type="PROSITE" id="PS51296"/>
    </source>
</evidence>
<feature type="domain" description="Rieske" evidence="14">
    <location>
        <begin position="51"/>
        <end position="138"/>
    </location>
</feature>
<comment type="function">
    <text evidence="2">Catalyzes the first step of the osmoprotectant glycine betaine synthesis.</text>
</comment>
<dbReference type="InterPro" id="IPR001663">
    <property type="entry name" value="Rng_hydr_dOase-A"/>
</dbReference>
<organism evidence="15 16">
    <name type="scientific">Penicillium arizonense</name>
    <dbReference type="NCBI Taxonomy" id="1835702"/>
    <lineage>
        <taxon>Eukaryota</taxon>
        <taxon>Fungi</taxon>
        <taxon>Dikarya</taxon>
        <taxon>Ascomycota</taxon>
        <taxon>Pezizomycotina</taxon>
        <taxon>Eurotiomycetes</taxon>
        <taxon>Eurotiomycetidae</taxon>
        <taxon>Eurotiales</taxon>
        <taxon>Aspergillaceae</taxon>
        <taxon>Penicillium</taxon>
    </lineage>
</organism>
<evidence type="ECO:0000256" key="4">
    <source>
        <dbReference type="ARBA" id="ARBA00010848"/>
    </source>
</evidence>
<sequence length="409" mass="47080">MNRLFSFGKQDAASSNSSTASEAGDRALPAQWYRSPALYSLERRAIFSKKWMVITHETRFPNSGDYVQYTVAGYNFFVIKDRKNTIRAFHNVCRHRAYPVMESESGTASIIACKYHGWSYGLDGKLAKAPKYQDIDGFDKSTNGLFPVHVHIDKLGFIWVNLEASMEPTFSWENDTGGVDRQPRLQHFKMSEYRFDHQWSMMGDYNWKTLADNYNECYHCPTGHPGVNSVSDLSRYHVEVNSGIIEHYNTNKEDTTGFDINSSFYFPNASITISPIFFYMMRCIPVSESQTLMEYEVYRHKDAPEAEFTEISDFFKQVLHEDKDLCNAAQKNLNTGIFTNGQLHPNAEKGPLYFQKLVRDLVFKHRQEEEEAGLDIWPATPQHVKTAKVDEELQFCQGLDCALDKSLAW</sequence>
<feature type="compositionally biased region" description="Low complexity" evidence="13">
    <location>
        <begin position="12"/>
        <end position="22"/>
    </location>
</feature>
<evidence type="ECO:0000256" key="6">
    <source>
        <dbReference type="ARBA" id="ARBA00014931"/>
    </source>
</evidence>
<keyword evidence="9" id="KW-0560">Oxidoreductase</keyword>
<protein>
    <recommendedName>
        <fullName evidence="6">Choline monooxygenase, chloroplastic</fullName>
        <ecNumber evidence="5">1.14.15.7</ecNumber>
    </recommendedName>
</protein>
<accession>A0A1F5LIN0</accession>
<evidence type="ECO:0000256" key="13">
    <source>
        <dbReference type="SAM" id="MobiDB-lite"/>
    </source>
</evidence>
<evidence type="ECO:0000256" key="10">
    <source>
        <dbReference type="ARBA" id="ARBA00023004"/>
    </source>
</evidence>
<comment type="caution">
    <text evidence="15">The sequence shown here is derived from an EMBL/GenBank/DDBJ whole genome shotgun (WGS) entry which is preliminary data.</text>
</comment>
<keyword evidence="10" id="KW-0408">Iron</keyword>
<evidence type="ECO:0000256" key="2">
    <source>
        <dbReference type="ARBA" id="ARBA00002149"/>
    </source>
</evidence>
<evidence type="ECO:0000256" key="12">
    <source>
        <dbReference type="ARBA" id="ARBA00049097"/>
    </source>
</evidence>
<dbReference type="OrthoDB" id="426882at2759"/>
<name>A0A1F5LIN0_PENAI</name>
<keyword evidence="16" id="KW-1185">Reference proteome</keyword>
<evidence type="ECO:0000256" key="8">
    <source>
        <dbReference type="ARBA" id="ARBA00022723"/>
    </source>
</evidence>
<dbReference type="GO" id="GO:0019133">
    <property type="term" value="F:choline monooxygenase activity"/>
    <property type="evidence" value="ECO:0007669"/>
    <property type="project" value="UniProtKB-EC"/>
</dbReference>
<dbReference type="GeneID" id="34576759"/>
<dbReference type="Pfam" id="PF00848">
    <property type="entry name" value="Ring_hydroxyl_A"/>
    <property type="match status" value="2"/>
</dbReference>
<dbReference type="STRING" id="1835702.A0A1F5LIN0"/>
<dbReference type="RefSeq" id="XP_022488211.1">
    <property type="nucleotide sequence ID" value="XM_022632025.1"/>
</dbReference>
<evidence type="ECO:0000256" key="9">
    <source>
        <dbReference type="ARBA" id="ARBA00023002"/>
    </source>
</evidence>
<dbReference type="GO" id="GO:0051537">
    <property type="term" value="F:2 iron, 2 sulfur cluster binding"/>
    <property type="evidence" value="ECO:0007669"/>
    <property type="project" value="UniProtKB-KW"/>
</dbReference>
<comment type="catalytic activity">
    <reaction evidence="12">
        <text>choline + 2 reduced [2Fe-2S]-[ferredoxin] + O2 + 2 H(+) = betaine aldehyde hydrate + 2 oxidized [2Fe-2S]-[ferredoxin] + H2O</text>
        <dbReference type="Rhea" id="RHEA:17769"/>
        <dbReference type="Rhea" id="RHEA-COMP:10000"/>
        <dbReference type="Rhea" id="RHEA-COMP:10001"/>
        <dbReference type="ChEBI" id="CHEBI:15354"/>
        <dbReference type="ChEBI" id="CHEBI:15377"/>
        <dbReference type="ChEBI" id="CHEBI:15378"/>
        <dbReference type="ChEBI" id="CHEBI:15379"/>
        <dbReference type="ChEBI" id="CHEBI:15870"/>
        <dbReference type="ChEBI" id="CHEBI:33737"/>
        <dbReference type="ChEBI" id="CHEBI:33738"/>
        <dbReference type="EC" id="1.14.15.7"/>
    </reaction>
</comment>
<dbReference type="Gene3D" id="3.90.380.10">
    <property type="entry name" value="Naphthalene 1,2-dioxygenase Alpha Subunit, Chain A, domain 1"/>
    <property type="match status" value="2"/>
</dbReference>
<evidence type="ECO:0000313" key="15">
    <source>
        <dbReference type="EMBL" id="OGE52771.1"/>
    </source>
</evidence>
<dbReference type="PRINTS" id="PR00090">
    <property type="entry name" value="RNGDIOXGNASE"/>
</dbReference>
<dbReference type="PANTHER" id="PTHR43756:SF5">
    <property type="entry name" value="CHOLINE MONOOXYGENASE, CHLOROPLASTIC"/>
    <property type="match status" value="1"/>
</dbReference>
<dbReference type="SUPFAM" id="SSF55961">
    <property type="entry name" value="Bet v1-like"/>
    <property type="match status" value="1"/>
</dbReference>
<reference evidence="15 16" key="1">
    <citation type="journal article" date="2016" name="Sci. Rep.">
        <title>Penicillium arizonense, a new, genome sequenced fungal species, reveals a high chemical diversity in secreted metabolites.</title>
        <authorList>
            <person name="Grijseels S."/>
            <person name="Nielsen J.C."/>
            <person name="Randelovic M."/>
            <person name="Nielsen J."/>
            <person name="Nielsen K.F."/>
            <person name="Workman M."/>
            <person name="Frisvad J.C."/>
        </authorList>
    </citation>
    <scope>NUCLEOTIDE SEQUENCE [LARGE SCALE GENOMIC DNA]</scope>
    <source>
        <strain evidence="15 16">CBS 141311</strain>
    </source>
</reference>
<evidence type="ECO:0000256" key="3">
    <source>
        <dbReference type="ARBA" id="ARBA00004866"/>
    </source>
</evidence>
<evidence type="ECO:0000256" key="7">
    <source>
        <dbReference type="ARBA" id="ARBA00022714"/>
    </source>
</evidence>
<dbReference type="InterPro" id="IPR036922">
    <property type="entry name" value="Rieske_2Fe-2S_sf"/>
</dbReference>
<dbReference type="CDD" id="cd00680">
    <property type="entry name" value="RHO_alpha_C"/>
    <property type="match status" value="1"/>
</dbReference>
<dbReference type="PROSITE" id="PS51296">
    <property type="entry name" value="RIESKE"/>
    <property type="match status" value="1"/>
</dbReference>
<dbReference type="SUPFAM" id="SSF50022">
    <property type="entry name" value="ISP domain"/>
    <property type="match status" value="1"/>
</dbReference>
<dbReference type="Proteomes" id="UP000177622">
    <property type="component" value="Unassembled WGS sequence"/>
</dbReference>
<keyword evidence="11" id="KW-0411">Iron-sulfur</keyword>
<dbReference type="EMBL" id="LXJU01000009">
    <property type="protein sequence ID" value="OGE52771.1"/>
    <property type="molecule type" value="Genomic_DNA"/>
</dbReference>
<dbReference type="EC" id="1.14.15.7" evidence="5"/>
<dbReference type="PANTHER" id="PTHR43756">
    <property type="entry name" value="CHOLINE MONOOXYGENASE, CHLOROPLASTIC"/>
    <property type="match status" value="1"/>
</dbReference>
<evidence type="ECO:0000256" key="11">
    <source>
        <dbReference type="ARBA" id="ARBA00023014"/>
    </source>
</evidence>
<comment type="pathway">
    <text evidence="3">Amine and polyamine biosynthesis; betaine biosynthesis via choline pathway; betaine aldehyde from choline (monooxygenase route): step 1/1.</text>
</comment>
<evidence type="ECO:0000256" key="1">
    <source>
        <dbReference type="ARBA" id="ARBA00001962"/>
    </source>
</evidence>
<keyword evidence="8" id="KW-0479">Metal-binding</keyword>
<evidence type="ECO:0000313" key="16">
    <source>
        <dbReference type="Proteomes" id="UP000177622"/>
    </source>
</evidence>
<keyword evidence="7" id="KW-0001">2Fe-2S</keyword>
<dbReference type="InterPro" id="IPR017941">
    <property type="entry name" value="Rieske_2Fe-2S"/>
</dbReference>
<dbReference type="Gene3D" id="2.102.10.10">
    <property type="entry name" value="Rieske [2Fe-2S] iron-sulphur domain"/>
    <property type="match status" value="1"/>
</dbReference>
<dbReference type="Pfam" id="PF00355">
    <property type="entry name" value="Rieske"/>
    <property type="match status" value="1"/>
</dbReference>